<proteinExistence type="predicted"/>
<keyword evidence="1" id="KW-0472">Membrane</keyword>
<dbReference type="RefSeq" id="WP_011850511.1">
    <property type="nucleotide sequence ID" value="NC_009073.1"/>
</dbReference>
<evidence type="ECO:0000256" key="1">
    <source>
        <dbReference type="SAM" id="Phobius"/>
    </source>
</evidence>
<keyword evidence="3" id="KW-1185">Reference proteome</keyword>
<dbReference type="EMBL" id="CP000561">
    <property type="protein sequence ID" value="ABO09253.1"/>
    <property type="molecule type" value="Genomic_DNA"/>
</dbReference>
<dbReference type="GeneID" id="4909717"/>
<protein>
    <submittedName>
        <fullName evidence="2">Uncharacterized protein</fullName>
    </submittedName>
</protein>
<keyword evidence="1" id="KW-0812">Transmembrane</keyword>
<dbReference type="eggNOG" id="arCOG05661">
    <property type="taxonomic scope" value="Archaea"/>
</dbReference>
<dbReference type="STRING" id="410359.Pcal_1836"/>
<dbReference type="KEGG" id="pcl:Pcal_1836"/>
<dbReference type="OrthoDB" id="28328at2157"/>
<dbReference type="AlphaFoldDB" id="A3MX86"/>
<name>A3MX86_PYRCJ</name>
<feature type="transmembrane region" description="Helical" evidence="1">
    <location>
        <begin position="34"/>
        <end position="58"/>
    </location>
</feature>
<dbReference type="Proteomes" id="UP000001431">
    <property type="component" value="Chromosome"/>
</dbReference>
<dbReference type="HOGENOM" id="CLU_166571_1_0_2"/>
<reference evidence="2" key="1">
    <citation type="submission" date="2007-02" db="EMBL/GenBank/DDBJ databases">
        <title>Complete sequence of Pyrobaculum calidifontis JCM 11548.</title>
        <authorList>
            <consortium name="US DOE Joint Genome Institute"/>
            <person name="Copeland A."/>
            <person name="Lucas S."/>
            <person name="Lapidus A."/>
            <person name="Barry K."/>
            <person name="Glavina del Rio T."/>
            <person name="Dalin E."/>
            <person name="Tice H."/>
            <person name="Pitluck S."/>
            <person name="Chain P."/>
            <person name="Malfatti S."/>
            <person name="Shin M."/>
            <person name="Vergez L."/>
            <person name="Schmutz J."/>
            <person name="Larimer F."/>
            <person name="Land M."/>
            <person name="Hauser L."/>
            <person name="Kyrpides N."/>
            <person name="Mikhailova N."/>
            <person name="Cozen A.E."/>
            <person name="Fitz-Gibbon S.T."/>
            <person name="House C.H."/>
            <person name="Saltikov C."/>
            <person name="Lowe T.M."/>
            <person name="Richardson P."/>
        </authorList>
    </citation>
    <scope>NUCLEOTIDE SEQUENCE [LARGE SCALE GENOMIC DNA]</scope>
    <source>
        <strain evidence="2">JCM 11548</strain>
    </source>
</reference>
<sequence length="82" mass="8674">MIQLFGFLGLVLIAAAWAVNILRRSPPPPLDLTILYFLGSVSLTIYAALIGDAVFTALNALSSALSFINLVRALRLKTGTAG</sequence>
<keyword evidence="1" id="KW-1133">Transmembrane helix</keyword>
<accession>A3MX86</accession>
<organism evidence="2 3">
    <name type="scientific">Pyrobaculum calidifontis (strain DSM 21063 / JCM 11548 / VA1)</name>
    <dbReference type="NCBI Taxonomy" id="410359"/>
    <lineage>
        <taxon>Archaea</taxon>
        <taxon>Thermoproteota</taxon>
        <taxon>Thermoprotei</taxon>
        <taxon>Thermoproteales</taxon>
        <taxon>Thermoproteaceae</taxon>
        <taxon>Pyrobaculum</taxon>
    </lineage>
</organism>
<evidence type="ECO:0000313" key="2">
    <source>
        <dbReference type="EMBL" id="ABO09253.1"/>
    </source>
</evidence>
<evidence type="ECO:0000313" key="3">
    <source>
        <dbReference type="Proteomes" id="UP000001431"/>
    </source>
</evidence>
<gene>
    <name evidence="2" type="ordered locus">Pcal_1836</name>
</gene>